<proteinExistence type="predicted"/>
<reference evidence="1" key="1">
    <citation type="submission" date="2020-08" db="EMBL/GenBank/DDBJ databases">
        <title>Multicomponent nature underlies the extraordinary mechanical properties of spider dragline silk.</title>
        <authorList>
            <person name="Kono N."/>
            <person name="Nakamura H."/>
            <person name="Mori M."/>
            <person name="Yoshida Y."/>
            <person name="Ohtoshi R."/>
            <person name="Malay A.D."/>
            <person name="Moran D.A.P."/>
            <person name="Tomita M."/>
            <person name="Numata K."/>
            <person name="Arakawa K."/>
        </authorList>
    </citation>
    <scope>NUCLEOTIDE SEQUENCE</scope>
</reference>
<gene>
    <name evidence="1" type="ORF">TNIN_323181</name>
</gene>
<keyword evidence="2" id="KW-1185">Reference proteome</keyword>
<protein>
    <submittedName>
        <fullName evidence="1">Uncharacterized protein</fullName>
    </submittedName>
</protein>
<evidence type="ECO:0000313" key="1">
    <source>
        <dbReference type="EMBL" id="GFY58992.1"/>
    </source>
</evidence>
<evidence type="ECO:0000313" key="2">
    <source>
        <dbReference type="Proteomes" id="UP000886998"/>
    </source>
</evidence>
<accession>A0A8X6XUG1</accession>
<name>A0A8X6XUG1_9ARAC</name>
<organism evidence="1 2">
    <name type="scientific">Trichonephila inaurata madagascariensis</name>
    <dbReference type="NCBI Taxonomy" id="2747483"/>
    <lineage>
        <taxon>Eukaryota</taxon>
        <taxon>Metazoa</taxon>
        <taxon>Ecdysozoa</taxon>
        <taxon>Arthropoda</taxon>
        <taxon>Chelicerata</taxon>
        <taxon>Arachnida</taxon>
        <taxon>Araneae</taxon>
        <taxon>Araneomorphae</taxon>
        <taxon>Entelegynae</taxon>
        <taxon>Araneoidea</taxon>
        <taxon>Nephilidae</taxon>
        <taxon>Trichonephila</taxon>
        <taxon>Trichonephila inaurata</taxon>
    </lineage>
</organism>
<sequence length="106" mass="12441">MSILSWTLLGTLDAKKTVETVTKDDNLPLTKRYEIACTYCLKDEILMLWRELSQTHEDEYLNPREPACARCYISIYSTYYMSSELNRLDRKIREDLLLPTPIGQQC</sequence>
<comment type="caution">
    <text evidence="1">The sequence shown here is derived from an EMBL/GenBank/DDBJ whole genome shotgun (WGS) entry which is preliminary data.</text>
</comment>
<dbReference type="AlphaFoldDB" id="A0A8X6XUG1"/>
<dbReference type="OrthoDB" id="6427463at2759"/>
<dbReference type="Proteomes" id="UP000886998">
    <property type="component" value="Unassembled WGS sequence"/>
</dbReference>
<dbReference type="EMBL" id="BMAV01012375">
    <property type="protein sequence ID" value="GFY58992.1"/>
    <property type="molecule type" value="Genomic_DNA"/>
</dbReference>